<evidence type="ECO:0000313" key="2">
    <source>
        <dbReference type="Proteomes" id="UP000672934"/>
    </source>
</evidence>
<name>A0A916N7C8_9BURK</name>
<accession>A0A916N7C8</accession>
<dbReference type="SUPFAM" id="SSF52540">
    <property type="entry name" value="P-loop containing nucleoside triphosphate hydrolases"/>
    <property type="match status" value="1"/>
</dbReference>
<dbReference type="InterPro" id="IPR027417">
    <property type="entry name" value="P-loop_NTPase"/>
</dbReference>
<organism evidence="1 2">
    <name type="scientific">Cupriavidus yeoncheonensis</name>
    <dbReference type="NCBI Taxonomy" id="1462994"/>
    <lineage>
        <taxon>Bacteria</taxon>
        <taxon>Pseudomonadati</taxon>
        <taxon>Pseudomonadota</taxon>
        <taxon>Betaproteobacteria</taxon>
        <taxon>Burkholderiales</taxon>
        <taxon>Burkholderiaceae</taxon>
        <taxon>Cupriavidus</taxon>
    </lineage>
</organism>
<keyword evidence="2" id="KW-1185">Reference proteome</keyword>
<dbReference type="InterPro" id="IPR008868">
    <property type="entry name" value="TniB"/>
</dbReference>
<gene>
    <name evidence="1" type="primary">tnsC</name>
    <name evidence="1" type="ORF">LMG31506_06334</name>
</gene>
<dbReference type="RefSeq" id="WP_211951153.1">
    <property type="nucleotide sequence ID" value="NZ_CAJPUY010000045.1"/>
</dbReference>
<protein>
    <submittedName>
        <fullName evidence="1">Transposon Tn7 transposition protein TnsC</fullName>
    </submittedName>
</protein>
<dbReference type="Proteomes" id="UP000672934">
    <property type="component" value="Unassembled WGS sequence"/>
</dbReference>
<evidence type="ECO:0000313" key="1">
    <source>
        <dbReference type="EMBL" id="CAG2158333.1"/>
    </source>
</evidence>
<dbReference type="GO" id="GO:0016887">
    <property type="term" value="F:ATP hydrolysis activity"/>
    <property type="evidence" value="ECO:0007669"/>
    <property type="project" value="InterPro"/>
</dbReference>
<comment type="caution">
    <text evidence="1">The sequence shown here is derived from an EMBL/GenBank/DDBJ whole genome shotgun (WGS) entry which is preliminary data.</text>
</comment>
<dbReference type="EMBL" id="CAJPUY010000045">
    <property type="protein sequence ID" value="CAG2158333.1"/>
    <property type="molecule type" value="Genomic_DNA"/>
</dbReference>
<dbReference type="AlphaFoldDB" id="A0A916N7C8"/>
<dbReference type="Pfam" id="PF05621">
    <property type="entry name" value="TniB"/>
    <property type="match status" value="1"/>
</dbReference>
<reference evidence="1" key="1">
    <citation type="submission" date="2021-03" db="EMBL/GenBank/DDBJ databases">
        <authorList>
            <person name="Peeters C."/>
        </authorList>
    </citation>
    <scope>NUCLEOTIDE SEQUENCE</scope>
    <source>
        <strain evidence="1">LMG 31506</strain>
    </source>
</reference>
<sequence length="376" mass="42722">MRRRNSSFNPIQGTKRKLGRKTITVRAVYTPSSVAEYKGNILIECLPPFFETEPPIERLAVRPPYDASERHASFLHRFAALDRIKLMLETMTWHISVMYQIMRNLYSGYVPRNPLADKQAESQALYERIMASKKMEAHGEVEAAHAPMFGLLGGSAMGKSTVVNRILSFLPQIILHDQHNNLLQLVWLKVDCTTKGSINTLLLWIVQEADRVLDSDYEARLSSRPTYGELAAVVLTIFHTHKLGLLVLDEIQNVVLTGTGVSKENFFTGFPNFGGVPIMYVGLHETLHHIPAEMHTTRRMVDDGGTILGVQMTEDEWDDYLGTLVEYQWTKEVAALEEVKETLTNITQRIPGISSRLWQICQARVIEAEAIYEYYL</sequence>
<proteinExistence type="predicted"/>